<evidence type="ECO:0000256" key="2">
    <source>
        <dbReference type="ARBA" id="ARBA00023125"/>
    </source>
</evidence>
<gene>
    <name evidence="6" type="ORF">JE024_36645</name>
</gene>
<organism evidence="6 7">
    <name type="scientific">Streptomyces zhihengii</name>
    <dbReference type="NCBI Taxonomy" id="1818004"/>
    <lineage>
        <taxon>Bacteria</taxon>
        <taxon>Bacillati</taxon>
        <taxon>Actinomycetota</taxon>
        <taxon>Actinomycetes</taxon>
        <taxon>Kitasatosporales</taxon>
        <taxon>Streptomycetaceae</taxon>
        <taxon>Streptomyces</taxon>
    </lineage>
</organism>
<keyword evidence="2" id="KW-0238">DNA-binding</keyword>
<reference evidence="6 7" key="1">
    <citation type="journal article" date="2016" name="Arch. Microbiol.">
        <title>Streptomyces zhihengii sp. nov., isolated from rhizospheric soil of Psammosilene tunicoides.</title>
        <authorList>
            <person name="Huang M.J."/>
            <person name="Fei J.J."/>
            <person name="Salam N."/>
            <person name="Kim C.J."/>
            <person name="Hozzein W.N."/>
            <person name="Xiao M."/>
            <person name="Huang H.Q."/>
            <person name="Li W.J."/>
        </authorList>
    </citation>
    <scope>NUCLEOTIDE SEQUENCE [LARGE SCALE GENOMIC DNA]</scope>
    <source>
        <strain evidence="6 7">YIM T102</strain>
    </source>
</reference>
<dbReference type="PANTHER" id="PTHR46796">
    <property type="entry name" value="HTH-TYPE TRANSCRIPTIONAL ACTIVATOR RHAS-RELATED"/>
    <property type="match status" value="1"/>
</dbReference>
<dbReference type="InterPro" id="IPR018060">
    <property type="entry name" value="HTH_AraC"/>
</dbReference>
<evidence type="ECO:0000313" key="7">
    <source>
        <dbReference type="Proteomes" id="UP000664109"/>
    </source>
</evidence>
<dbReference type="SMART" id="SM00342">
    <property type="entry name" value="HTH_ARAC"/>
    <property type="match status" value="1"/>
</dbReference>
<comment type="caution">
    <text evidence="6">The sequence shown here is derived from an EMBL/GenBank/DDBJ whole genome shotgun (WGS) entry which is preliminary data.</text>
</comment>
<evidence type="ECO:0000256" key="3">
    <source>
        <dbReference type="ARBA" id="ARBA00023163"/>
    </source>
</evidence>
<evidence type="ECO:0000256" key="4">
    <source>
        <dbReference type="SAM" id="MobiDB-lite"/>
    </source>
</evidence>
<dbReference type="InterPro" id="IPR009057">
    <property type="entry name" value="Homeodomain-like_sf"/>
</dbReference>
<keyword evidence="7" id="KW-1185">Reference proteome</keyword>
<name>A0ABS2V2P2_9ACTN</name>
<feature type="domain" description="HTH araC/xylS-type" evidence="5">
    <location>
        <begin position="210"/>
        <end position="310"/>
    </location>
</feature>
<dbReference type="SUPFAM" id="SSF46689">
    <property type="entry name" value="Homeodomain-like"/>
    <property type="match status" value="2"/>
</dbReference>
<evidence type="ECO:0000256" key="1">
    <source>
        <dbReference type="ARBA" id="ARBA00023015"/>
    </source>
</evidence>
<dbReference type="PROSITE" id="PS01124">
    <property type="entry name" value="HTH_ARAC_FAMILY_2"/>
    <property type="match status" value="1"/>
</dbReference>
<dbReference type="InterPro" id="IPR018062">
    <property type="entry name" value="HTH_AraC-typ_CS"/>
</dbReference>
<accession>A0ABS2V2P2</accession>
<feature type="compositionally biased region" description="Basic and acidic residues" evidence="4">
    <location>
        <begin position="338"/>
        <end position="348"/>
    </location>
</feature>
<feature type="compositionally biased region" description="Low complexity" evidence="4">
    <location>
        <begin position="309"/>
        <end position="319"/>
    </location>
</feature>
<protein>
    <submittedName>
        <fullName evidence="6">Helix-turn-helix transcriptional regulator</fullName>
    </submittedName>
</protein>
<dbReference type="RefSeq" id="WP_205378148.1">
    <property type="nucleotide sequence ID" value="NZ_JAFEJA010000002.1"/>
</dbReference>
<dbReference type="PROSITE" id="PS00041">
    <property type="entry name" value="HTH_ARAC_FAMILY_1"/>
    <property type="match status" value="1"/>
</dbReference>
<dbReference type="InterPro" id="IPR050204">
    <property type="entry name" value="AraC_XylS_family_regulators"/>
</dbReference>
<dbReference type="Pfam" id="PF12833">
    <property type="entry name" value="HTH_18"/>
    <property type="match status" value="1"/>
</dbReference>
<dbReference type="Proteomes" id="UP000664109">
    <property type="component" value="Unassembled WGS sequence"/>
</dbReference>
<feature type="region of interest" description="Disordered" evidence="4">
    <location>
        <begin position="309"/>
        <end position="348"/>
    </location>
</feature>
<proteinExistence type="predicted"/>
<dbReference type="PANTHER" id="PTHR46796:SF12">
    <property type="entry name" value="HTH-TYPE DNA-BINDING TRANSCRIPTIONAL ACTIVATOR EUTR"/>
    <property type="match status" value="1"/>
</dbReference>
<dbReference type="EMBL" id="JAFEJA010000002">
    <property type="protein sequence ID" value="MBM9624106.1"/>
    <property type="molecule type" value="Genomic_DNA"/>
</dbReference>
<keyword evidence="1" id="KW-0805">Transcription regulation</keyword>
<sequence length="348" mass="36501">MRSLQFRSRAQTRELVSQVHPALRMEGHGQEVGAVRASAGGLSVDRLDVDATVSYDAAASRKVCLITVHRGAVVDTTGGRHDTYGPGHTFLIAPPDRPGTGELRAARCTITTFDAAVLDEVATHDHDPRPAGPVRLTGQRPLDAAANLRLGTTVSFLRDQVLADPDASGLVVTTGVRHLEAVVLATLPNTTLAMRAAGADIANRGPQTLERAMAFIADNAQRDITVADIAAAVCVTPRAVQYAFSRHAGTTPLGYLRRVRLAHAHSELVAATPDASVLAIATKWGFAHQGRFAAAYRAAYGNAPSATLRAGPGRAAQEPPQQPPAAPIGPCGTATGAHRHDPAPRTQP</sequence>
<keyword evidence="3" id="KW-0804">Transcription</keyword>
<dbReference type="Gene3D" id="1.10.10.60">
    <property type="entry name" value="Homeodomain-like"/>
    <property type="match status" value="1"/>
</dbReference>
<evidence type="ECO:0000313" key="6">
    <source>
        <dbReference type="EMBL" id="MBM9624106.1"/>
    </source>
</evidence>
<evidence type="ECO:0000259" key="5">
    <source>
        <dbReference type="PROSITE" id="PS01124"/>
    </source>
</evidence>